<dbReference type="Gene3D" id="3.30.1050.10">
    <property type="entry name" value="SCP2 sterol-binding domain"/>
    <property type="match status" value="1"/>
</dbReference>
<feature type="domain" description="SCP2" evidence="1">
    <location>
        <begin position="15"/>
        <end position="100"/>
    </location>
</feature>
<keyword evidence="3" id="KW-1185">Reference proteome</keyword>
<name>A0ABP6RTH9_9PSEU</name>
<dbReference type="SUPFAM" id="SSF55718">
    <property type="entry name" value="SCP-like"/>
    <property type="match status" value="1"/>
</dbReference>
<sequence>MSTLDVINKLPAAFDREAADGIAGTIQLNISTPVHVTVADGELRVTEGTADDPDATLTSSDEDLLAILRGEADGVASFLAGKLQVEGDLQLAKEFPGLLDPAALA</sequence>
<accession>A0ABP6RTH9</accession>
<dbReference type="Pfam" id="PF02036">
    <property type="entry name" value="SCP2"/>
    <property type="match status" value="1"/>
</dbReference>
<reference evidence="3" key="1">
    <citation type="journal article" date="2019" name="Int. J. Syst. Evol. Microbiol.">
        <title>The Global Catalogue of Microorganisms (GCM) 10K type strain sequencing project: providing services to taxonomists for standard genome sequencing and annotation.</title>
        <authorList>
            <consortium name="The Broad Institute Genomics Platform"/>
            <consortium name="The Broad Institute Genome Sequencing Center for Infectious Disease"/>
            <person name="Wu L."/>
            <person name="Ma J."/>
        </authorList>
    </citation>
    <scope>NUCLEOTIDE SEQUENCE [LARGE SCALE GENOMIC DNA]</scope>
    <source>
        <strain evidence="3">JCM 9687</strain>
    </source>
</reference>
<protein>
    <submittedName>
        <fullName evidence="2">SCP2 sterol-binding domain-containing protein</fullName>
    </submittedName>
</protein>
<dbReference type="InterPro" id="IPR036527">
    <property type="entry name" value="SCP2_sterol-bd_dom_sf"/>
</dbReference>
<dbReference type="EMBL" id="BAAAYK010000038">
    <property type="protein sequence ID" value="GAA3356300.1"/>
    <property type="molecule type" value="Genomic_DNA"/>
</dbReference>
<dbReference type="Proteomes" id="UP001500483">
    <property type="component" value="Unassembled WGS sequence"/>
</dbReference>
<evidence type="ECO:0000313" key="2">
    <source>
        <dbReference type="EMBL" id="GAA3356300.1"/>
    </source>
</evidence>
<evidence type="ECO:0000259" key="1">
    <source>
        <dbReference type="Pfam" id="PF02036"/>
    </source>
</evidence>
<comment type="caution">
    <text evidence="2">The sequence shown here is derived from an EMBL/GenBank/DDBJ whole genome shotgun (WGS) entry which is preliminary data.</text>
</comment>
<dbReference type="InterPro" id="IPR003033">
    <property type="entry name" value="SCP2_sterol-bd_dom"/>
</dbReference>
<organism evidence="2 3">
    <name type="scientific">Saccharopolyspora gregorii</name>
    <dbReference type="NCBI Taxonomy" id="33914"/>
    <lineage>
        <taxon>Bacteria</taxon>
        <taxon>Bacillati</taxon>
        <taxon>Actinomycetota</taxon>
        <taxon>Actinomycetes</taxon>
        <taxon>Pseudonocardiales</taxon>
        <taxon>Pseudonocardiaceae</taxon>
        <taxon>Saccharopolyspora</taxon>
    </lineage>
</organism>
<proteinExistence type="predicted"/>
<evidence type="ECO:0000313" key="3">
    <source>
        <dbReference type="Proteomes" id="UP001500483"/>
    </source>
</evidence>
<gene>
    <name evidence="2" type="ORF">GCM10020366_19830</name>
</gene>
<dbReference type="RefSeq" id="WP_344925720.1">
    <property type="nucleotide sequence ID" value="NZ_BAAAYK010000038.1"/>
</dbReference>